<dbReference type="Gene3D" id="2.70.150.10">
    <property type="entry name" value="Calcium-transporting ATPase, cytoplasmic transduction domain A"/>
    <property type="match status" value="1"/>
</dbReference>
<dbReference type="SFLD" id="SFLDS00003">
    <property type="entry name" value="Haloacid_Dehalogenase"/>
    <property type="match status" value="1"/>
</dbReference>
<dbReference type="SFLD" id="SFLDG00002">
    <property type="entry name" value="C1.7:_P-type_atpase_like"/>
    <property type="match status" value="1"/>
</dbReference>
<dbReference type="SFLD" id="SFLDF00027">
    <property type="entry name" value="p-type_atpase"/>
    <property type="match status" value="1"/>
</dbReference>
<dbReference type="EC" id="7.2.2.10" evidence="2"/>
<feature type="non-terminal residue" evidence="21">
    <location>
        <position position="901"/>
    </location>
</feature>
<reference evidence="21 22" key="1">
    <citation type="journal article" date="2015" name="Genome Biol. Evol.">
        <title>Phylogenomic analyses indicate that early fungi evolved digesting cell walls of algal ancestors of land plants.</title>
        <authorList>
            <person name="Chang Y."/>
            <person name="Wang S."/>
            <person name="Sekimoto S."/>
            <person name="Aerts A.L."/>
            <person name="Choi C."/>
            <person name="Clum A."/>
            <person name="LaButti K.M."/>
            <person name="Lindquist E.A."/>
            <person name="Yee Ngan C."/>
            <person name="Ohm R.A."/>
            <person name="Salamov A.A."/>
            <person name="Grigoriev I.V."/>
            <person name="Spatafora J.W."/>
            <person name="Berbee M.L."/>
        </authorList>
    </citation>
    <scope>NUCLEOTIDE SEQUENCE [LARGE SCALE GENOMIC DNA]</scope>
    <source>
        <strain evidence="21 22">JEL478</strain>
    </source>
</reference>
<dbReference type="AlphaFoldDB" id="A0A139A9M9"/>
<dbReference type="InterPro" id="IPR036412">
    <property type="entry name" value="HAD-like_sf"/>
</dbReference>
<evidence type="ECO:0000256" key="12">
    <source>
        <dbReference type="ARBA" id="ARBA00022989"/>
    </source>
</evidence>
<feature type="domain" description="Cation-transporting P-type ATPase N-terminal" evidence="20">
    <location>
        <begin position="9"/>
        <end position="49"/>
    </location>
</feature>
<sequence length="901" mass="97663">MVPRDRDIRRAVFGRNVIPPPPSDTVLEIVWDTVKDDPILKLLLFGAVIILIIGTASHPESGWYEGVAIFVAVTIVLVVTAGNDYSKDQKFKQLLLLQSDKRVKVIRGGIKDEVSSWSILAGDIVEISVGDEVPADGVFVKGSRLVIDESPLTGESVPVQKNAKAPFLFSGCLVSEGSATMLVTAVGTTSSGGRIQELLNNGEDDLTVLQEKLRDVAVLVGKVGITAGVLTFTALAIRWAAGMPSRVHTSGWDWSYLMELVTYFTIGVTLIVVAVPEGLPLAVTISLAYSMFKMMKDKCFVRHLDASETMGEATCVCTDKTGTLTENRMTVVKTMIGERIIHGEGSGESDAVPFSPTTLTPRMQKLISEAISSNSTAFVKYATEKSLPTFVGSASEGALLVFNTKLGSSYEDARRACGKVDNGVWLFSSERKRMSTIVEPFVPAPGSKKETKYRLHTKGASEILIGLCTRAVSAKGDTVVPLADKQEQVIRSTIKDWASEGLRTLILAYRDMDSLPDLGDVSDPFIAFFDLTFLALVGIKDPLRKEVPGAVAACQTAGLTIRMVTGDNVLTASKIARECGILFGDGIAMEGPVFRALSKDEKIAIIPRLQVMARSSPSDKHTLVSLLRELGEVVAVTGDGTNDAPALKEADIGFAMGIAGTQIAMNACDIILMDDNFVSVVHAIRWGRNVLNCVRKFLQFQLAVNIVALSITIIGSIVMGESPLNAVQLLWVNLIMDSLGALALATDEPEDDVLQQPPHGRTQPLISRAMQEYMITQVVYQLIILIALMFSADQIVPLDPVYHPTTDDAKRNNALIFTTFVLLQVSNEITARQLNGELNVFQGFGRNKLFLFIVFVICFIQVVVIQFAGTFVQVVALSPLEWGVCVLLSLGSIPWTVLCRM</sequence>
<evidence type="ECO:0000259" key="18">
    <source>
        <dbReference type="Pfam" id="PF00122"/>
    </source>
</evidence>
<dbReference type="InterPro" id="IPR008250">
    <property type="entry name" value="ATPase_P-typ_transduc_dom_A_sf"/>
</dbReference>
<accession>A0A139A9M9</accession>
<dbReference type="PROSITE" id="PS00154">
    <property type="entry name" value="ATPASE_E1_E2"/>
    <property type="match status" value="1"/>
</dbReference>
<dbReference type="Pfam" id="PF00689">
    <property type="entry name" value="Cation_ATPase_C"/>
    <property type="match status" value="1"/>
</dbReference>
<dbReference type="InterPro" id="IPR004014">
    <property type="entry name" value="ATPase_P-typ_cation-transptr_N"/>
</dbReference>
<evidence type="ECO:0000256" key="13">
    <source>
        <dbReference type="ARBA" id="ARBA00023065"/>
    </source>
</evidence>
<keyword evidence="4" id="KW-0109">Calcium transport</keyword>
<dbReference type="OrthoDB" id="3352408at2759"/>
<evidence type="ECO:0000256" key="8">
    <source>
        <dbReference type="ARBA" id="ARBA00022837"/>
    </source>
</evidence>
<evidence type="ECO:0000256" key="16">
    <source>
        <dbReference type="ARBA" id="ARBA00067965"/>
    </source>
</evidence>
<feature type="transmembrane region" description="Helical" evidence="17">
    <location>
        <begin position="880"/>
        <end position="898"/>
    </location>
</feature>
<dbReference type="Pfam" id="PF00122">
    <property type="entry name" value="E1-E2_ATPase"/>
    <property type="match status" value="1"/>
</dbReference>
<evidence type="ECO:0000256" key="11">
    <source>
        <dbReference type="ARBA" id="ARBA00022967"/>
    </source>
</evidence>
<evidence type="ECO:0000256" key="14">
    <source>
        <dbReference type="ARBA" id="ARBA00023136"/>
    </source>
</evidence>
<dbReference type="SUPFAM" id="SSF81653">
    <property type="entry name" value="Calcium ATPase, transduction domain A"/>
    <property type="match status" value="1"/>
</dbReference>
<dbReference type="InterPro" id="IPR006408">
    <property type="entry name" value="P-type_ATPase_IIB"/>
</dbReference>
<dbReference type="STRING" id="1344416.A0A139A9M9"/>
<dbReference type="InterPro" id="IPR059000">
    <property type="entry name" value="ATPase_P-type_domA"/>
</dbReference>
<evidence type="ECO:0000256" key="17">
    <source>
        <dbReference type="SAM" id="Phobius"/>
    </source>
</evidence>
<dbReference type="PRINTS" id="PR00119">
    <property type="entry name" value="CATATPASE"/>
</dbReference>
<keyword evidence="3" id="KW-0813">Transport</keyword>
<feature type="transmembrane region" description="Helical" evidence="17">
    <location>
        <begin position="63"/>
        <end position="82"/>
    </location>
</feature>
<keyword evidence="11" id="KW-1278">Translocase</keyword>
<evidence type="ECO:0000256" key="2">
    <source>
        <dbReference type="ARBA" id="ARBA00012790"/>
    </source>
</evidence>
<evidence type="ECO:0000256" key="6">
    <source>
        <dbReference type="ARBA" id="ARBA00022723"/>
    </source>
</evidence>
<dbReference type="Gene3D" id="3.40.1110.10">
    <property type="entry name" value="Calcium-transporting ATPase, cytoplasmic domain N"/>
    <property type="match status" value="1"/>
</dbReference>
<evidence type="ECO:0000259" key="20">
    <source>
        <dbReference type="Pfam" id="PF00690"/>
    </source>
</evidence>
<dbReference type="PANTHER" id="PTHR24093">
    <property type="entry name" value="CATION TRANSPORTING ATPASE"/>
    <property type="match status" value="1"/>
</dbReference>
<keyword evidence="8" id="KW-0106">Calcium</keyword>
<evidence type="ECO:0000256" key="1">
    <source>
        <dbReference type="ARBA" id="ARBA00004127"/>
    </source>
</evidence>
<dbReference type="GO" id="GO:0005524">
    <property type="term" value="F:ATP binding"/>
    <property type="evidence" value="ECO:0007669"/>
    <property type="project" value="UniProtKB-KW"/>
</dbReference>
<evidence type="ECO:0000256" key="4">
    <source>
        <dbReference type="ARBA" id="ARBA00022568"/>
    </source>
</evidence>
<dbReference type="GO" id="GO:0012505">
    <property type="term" value="C:endomembrane system"/>
    <property type="evidence" value="ECO:0007669"/>
    <property type="project" value="UniProtKB-SubCell"/>
</dbReference>
<feature type="transmembrane region" description="Helical" evidence="17">
    <location>
        <begin position="39"/>
        <end position="57"/>
    </location>
</feature>
<dbReference type="InterPro" id="IPR006068">
    <property type="entry name" value="ATPase_P-typ_cation-transptr_C"/>
</dbReference>
<evidence type="ECO:0000256" key="5">
    <source>
        <dbReference type="ARBA" id="ARBA00022692"/>
    </source>
</evidence>
<keyword evidence="9" id="KW-0067">ATP-binding</keyword>
<evidence type="ECO:0000313" key="21">
    <source>
        <dbReference type="EMBL" id="KXS13532.1"/>
    </source>
</evidence>
<dbReference type="InterPro" id="IPR023299">
    <property type="entry name" value="ATPase_P-typ_cyto_dom_N"/>
</dbReference>
<dbReference type="GO" id="GO:0005388">
    <property type="term" value="F:P-type calcium transporter activity"/>
    <property type="evidence" value="ECO:0007669"/>
    <property type="project" value="UniProtKB-EC"/>
</dbReference>
<dbReference type="GO" id="GO:0005886">
    <property type="term" value="C:plasma membrane"/>
    <property type="evidence" value="ECO:0007669"/>
    <property type="project" value="TreeGrafter"/>
</dbReference>
<dbReference type="SUPFAM" id="SSF56784">
    <property type="entry name" value="HAD-like"/>
    <property type="match status" value="1"/>
</dbReference>
<evidence type="ECO:0000313" key="22">
    <source>
        <dbReference type="Proteomes" id="UP000070544"/>
    </source>
</evidence>
<dbReference type="PRINTS" id="PR00120">
    <property type="entry name" value="HATPASE"/>
</dbReference>
<evidence type="ECO:0000256" key="9">
    <source>
        <dbReference type="ARBA" id="ARBA00022840"/>
    </source>
</evidence>
<dbReference type="Gene3D" id="1.20.1110.10">
    <property type="entry name" value="Calcium-transporting ATPase, transmembrane domain"/>
    <property type="match status" value="1"/>
</dbReference>
<dbReference type="EMBL" id="KQ965777">
    <property type="protein sequence ID" value="KXS13532.1"/>
    <property type="molecule type" value="Genomic_DNA"/>
</dbReference>
<dbReference type="SUPFAM" id="SSF81665">
    <property type="entry name" value="Calcium ATPase, transmembrane domain M"/>
    <property type="match status" value="1"/>
</dbReference>
<dbReference type="FunFam" id="2.70.150.10:FF:000029">
    <property type="entry name" value="Calcium-transporting ATPase"/>
    <property type="match status" value="1"/>
</dbReference>
<dbReference type="Proteomes" id="UP000070544">
    <property type="component" value="Unassembled WGS sequence"/>
</dbReference>
<keyword evidence="22" id="KW-1185">Reference proteome</keyword>
<evidence type="ECO:0000256" key="3">
    <source>
        <dbReference type="ARBA" id="ARBA00022448"/>
    </source>
</evidence>
<feature type="transmembrane region" description="Helical" evidence="17">
    <location>
        <begin position="261"/>
        <end position="289"/>
    </location>
</feature>
<keyword evidence="6" id="KW-0479">Metal-binding</keyword>
<feature type="transmembrane region" description="Helical" evidence="17">
    <location>
        <begin position="216"/>
        <end position="241"/>
    </location>
</feature>
<keyword evidence="5 17" id="KW-0812">Transmembrane</keyword>
<dbReference type="InterPro" id="IPR023214">
    <property type="entry name" value="HAD_sf"/>
</dbReference>
<dbReference type="FunFam" id="1.20.1110.10:FF:000039">
    <property type="entry name" value="Calcium-transporting ATPase"/>
    <property type="match status" value="1"/>
</dbReference>
<comment type="catalytic activity">
    <reaction evidence="15">
        <text>Ca(2+)(in) + ATP + H2O = Ca(2+)(out) + ADP + phosphate + H(+)</text>
        <dbReference type="Rhea" id="RHEA:18105"/>
        <dbReference type="ChEBI" id="CHEBI:15377"/>
        <dbReference type="ChEBI" id="CHEBI:15378"/>
        <dbReference type="ChEBI" id="CHEBI:29108"/>
        <dbReference type="ChEBI" id="CHEBI:30616"/>
        <dbReference type="ChEBI" id="CHEBI:43474"/>
        <dbReference type="ChEBI" id="CHEBI:456216"/>
        <dbReference type="EC" id="7.2.2.10"/>
    </reaction>
</comment>
<protein>
    <recommendedName>
        <fullName evidence="16">Calcium-transporting ATPase 2</fullName>
        <ecNumber evidence="2">7.2.2.10</ecNumber>
    </recommendedName>
</protein>
<feature type="domain" description="P-type ATPase A" evidence="18">
    <location>
        <begin position="100"/>
        <end position="199"/>
    </location>
</feature>
<gene>
    <name evidence="21" type="ORF">M427DRAFT_100458</name>
</gene>
<dbReference type="InterPro" id="IPR018303">
    <property type="entry name" value="ATPase_P-typ_P_site"/>
</dbReference>
<dbReference type="GO" id="GO:0016887">
    <property type="term" value="F:ATP hydrolysis activity"/>
    <property type="evidence" value="ECO:0007669"/>
    <property type="project" value="InterPro"/>
</dbReference>
<keyword evidence="14 17" id="KW-0472">Membrane</keyword>
<feature type="domain" description="Cation-transporting P-type ATPase C-terminal" evidence="19">
    <location>
        <begin position="722"/>
        <end position="897"/>
    </location>
</feature>
<feature type="transmembrane region" description="Helical" evidence="17">
    <location>
        <begin position="702"/>
        <end position="720"/>
    </location>
</feature>
<dbReference type="NCBIfam" id="TIGR01494">
    <property type="entry name" value="ATPase_P-type"/>
    <property type="match status" value="2"/>
</dbReference>
<evidence type="ECO:0000259" key="19">
    <source>
        <dbReference type="Pfam" id="PF00689"/>
    </source>
</evidence>
<dbReference type="Pfam" id="PF00690">
    <property type="entry name" value="Cation_ATPase_N"/>
    <property type="match status" value="1"/>
</dbReference>
<dbReference type="Pfam" id="PF13246">
    <property type="entry name" value="Cation_ATPase"/>
    <property type="match status" value="1"/>
</dbReference>
<evidence type="ECO:0000256" key="15">
    <source>
        <dbReference type="ARBA" id="ARBA00048694"/>
    </source>
</evidence>
<proteinExistence type="predicted"/>
<dbReference type="InterPro" id="IPR023298">
    <property type="entry name" value="ATPase_P-typ_TM_dom_sf"/>
</dbReference>
<keyword evidence="10" id="KW-0460">Magnesium</keyword>
<name>A0A139A9M9_GONPJ</name>
<organism evidence="21 22">
    <name type="scientific">Gonapodya prolifera (strain JEL478)</name>
    <name type="common">Monoblepharis prolifera</name>
    <dbReference type="NCBI Taxonomy" id="1344416"/>
    <lineage>
        <taxon>Eukaryota</taxon>
        <taxon>Fungi</taxon>
        <taxon>Fungi incertae sedis</taxon>
        <taxon>Chytridiomycota</taxon>
        <taxon>Chytridiomycota incertae sedis</taxon>
        <taxon>Monoblepharidomycetes</taxon>
        <taxon>Monoblepharidales</taxon>
        <taxon>Gonapodyaceae</taxon>
        <taxon>Gonapodya</taxon>
    </lineage>
</organism>
<keyword evidence="12 17" id="KW-1133">Transmembrane helix</keyword>
<dbReference type="OMA" id="AVPERWC"/>
<dbReference type="SUPFAM" id="SSF81660">
    <property type="entry name" value="Metal cation-transporting ATPase, ATP-binding domain N"/>
    <property type="match status" value="1"/>
</dbReference>
<dbReference type="GO" id="GO:0046872">
    <property type="term" value="F:metal ion binding"/>
    <property type="evidence" value="ECO:0007669"/>
    <property type="project" value="UniProtKB-KW"/>
</dbReference>
<dbReference type="NCBIfam" id="TIGR01517">
    <property type="entry name" value="ATPase-IIB_Ca"/>
    <property type="match status" value="1"/>
</dbReference>
<feature type="transmembrane region" description="Helical" evidence="17">
    <location>
        <begin position="849"/>
        <end position="868"/>
    </location>
</feature>
<keyword evidence="13" id="KW-0406">Ion transport</keyword>
<dbReference type="GO" id="GO:0006874">
    <property type="term" value="P:intracellular calcium ion homeostasis"/>
    <property type="evidence" value="ECO:0007669"/>
    <property type="project" value="TreeGrafter"/>
</dbReference>
<keyword evidence="7" id="KW-0547">Nucleotide-binding</keyword>
<evidence type="ECO:0000256" key="7">
    <source>
        <dbReference type="ARBA" id="ARBA00022741"/>
    </source>
</evidence>
<dbReference type="InterPro" id="IPR044492">
    <property type="entry name" value="P_typ_ATPase_HD_dom"/>
</dbReference>
<comment type="subcellular location">
    <subcellularLocation>
        <location evidence="1">Endomembrane system</location>
        <topology evidence="1">Multi-pass membrane protein</topology>
    </subcellularLocation>
</comment>
<dbReference type="PANTHER" id="PTHR24093:SF369">
    <property type="entry name" value="CALCIUM-TRANSPORTING ATPASE"/>
    <property type="match status" value="1"/>
</dbReference>
<dbReference type="InterPro" id="IPR001757">
    <property type="entry name" value="P_typ_ATPase"/>
</dbReference>
<evidence type="ECO:0000256" key="10">
    <source>
        <dbReference type="ARBA" id="ARBA00022842"/>
    </source>
</evidence>
<feature type="transmembrane region" description="Helical" evidence="17">
    <location>
        <begin position="773"/>
        <end position="792"/>
    </location>
</feature>
<dbReference type="FunFam" id="3.40.50.1000:FF:000018">
    <property type="entry name" value="Calcium-transporting ATPase"/>
    <property type="match status" value="1"/>
</dbReference>
<dbReference type="Gene3D" id="3.40.50.1000">
    <property type="entry name" value="HAD superfamily/HAD-like"/>
    <property type="match status" value="1"/>
</dbReference>